<evidence type="ECO:0000259" key="9">
    <source>
        <dbReference type="Pfam" id="PF22666"/>
    </source>
</evidence>
<dbReference type="Pfam" id="PF18565">
    <property type="entry name" value="Glyco_hydro2_C5"/>
    <property type="match status" value="1"/>
</dbReference>
<comment type="caution">
    <text evidence="10">The sequence shown here is derived from an EMBL/GenBank/DDBJ whole genome shotgun (WGS) entry which is preliminary data.</text>
</comment>
<reference evidence="10" key="1">
    <citation type="submission" date="2020-03" db="EMBL/GenBank/DDBJ databases">
        <authorList>
            <person name="He L."/>
        </authorList>
    </citation>
    <scope>NUCLEOTIDE SEQUENCE</scope>
    <source>
        <strain evidence="10">CkLH20</strain>
    </source>
</reference>
<feature type="domain" description="Glycoside hydrolase family 2" evidence="8">
    <location>
        <begin position="705"/>
        <end position="797"/>
    </location>
</feature>
<dbReference type="Gene3D" id="2.60.40.10">
    <property type="entry name" value="Immunoglobulins"/>
    <property type="match status" value="3"/>
</dbReference>
<feature type="domain" description="DUF4982" evidence="7">
    <location>
        <begin position="625"/>
        <end position="680"/>
    </location>
</feature>
<evidence type="ECO:0000256" key="2">
    <source>
        <dbReference type="ARBA" id="ARBA00022801"/>
    </source>
</evidence>
<dbReference type="Proteomes" id="UP000781932">
    <property type="component" value="Unassembled WGS sequence"/>
</dbReference>
<accession>A0A9P6LGA9</accession>
<dbReference type="SUPFAM" id="SSF51445">
    <property type="entry name" value="(Trans)glycosidases"/>
    <property type="match status" value="1"/>
</dbReference>
<feature type="domain" description="Beta-mannosidase-like galactose-binding" evidence="9">
    <location>
        <begin position="81"/>
        <end position="168"/>
    </location>
</feature>
<evidence type="ECO:0000259" key="8">
    <source>
        <dbReference type="Pfam" id="PF18565"/>
    </source>
</evidence>
<dbReference type="Gene3D" id="2.60.120.260">
    <property type="entry name" value="Galactose-binding domain-like"/>
    <property type="match status" value="2"/>
</dbReference>
<evidence type="ECO:0000313" key="11">
    <source>
        <dbReference type="Proteomes" id="UP000781932"/>
    </source>
</evidence>
<feature type="region of interest" description="Disordered" evidence="4">
    <location>
        <begin position="844"/>
        <end position="863"/>
    </location>
</feature>
<reference evidence="10" key="2">
    <citation type="submission" date="2020-11" db="EMBL/GenBank/DDBJ databases">
        <title>Whole genome sequencing of Colletotrichum sp.</title>
        <authorList>
            <person name="Li H."/>
        </authorList>
    </citation>
    <scope>NUCLEOTIDE SEQUENCE</scope>
    <source>
        <strain evidence="10">CkLH20</strain>
    </source>
</reference>
<gene>
    <name evidence="10" type="ORF">CkaCkLH20_10165</name>
</gene>
<dbReference type="InterPro" id="IPR006102">
    <property type="entry name" value="Ig-like_GH2"/>
</dbReference>
<feature type="chain" id="PRO_5040386263" evidence="5">
    <location>
        <begin position="18"/>
        <end position="959"/>
    </location>
</feature>
<dbReference type="Pfam" id="PF16355">
    <property type="entry name" value="DUF4982"/>
    <property type="match status" value="1"/>
</dbReference>
<keyword evidence="2" id="KW-0378">Hydrolase</keyword>
<dbReference type="InterPro" id="IPR013783">
    <property type="entry name" value="Ig-like_fold"/>
</dbReference>
<dbReference type="RefSeq" id="XP_038741799.1">
    <property type="nucleotide sequence ID" value="XM_038892879.1"/>
</dbReference>
<proteinExistence type="inferred from homology"/>
<evidence type="ECO:0000259" key="7">
    <source>
        <dbReference type="Pfam" id="PF16355"/>
    </source>
</evidence>
<protein>
    <submittedName>
        <fullName evidence="10">Cell-associated beta-galactosidase</fullName>
    </submittedName>
</protein>
<dbReference type="InterPro" id="IPR036156">
    <property type="entry name" value="Beta-gal/glucu_dom_sf"/>
</dbReference>
<dbReference type="PANTHER" id="PTHR42732">
    <property type="entry name" value="BETA-GALACTOSIDASE"/>
    <property type="match status" value="1"/>
</dbReference>
<dbReference type="Pfam" id="PF22666">
    <property type="entry name" value="Glyco_hydro_2_N2"/>
    <property type="match status" value="1"/>
</dbReference>
<dbReference type="AlphaFoldDB" id="A0A9P6LGA9"/>
<sequence>MRLHWCTFIAHAILALCSIVPRQDVGRSTFNFNSDWRIYRGEIDEPYKIDFDDGDWESVTLPHAWNEDDAFKEDIKNLGTGIAWYRKEFTLPAGSDDKKVYLEFEGIRQGGEFYFNEKWVGRSENGVSAFGFDVTDLVQLNGTNVVAAMTDNRWLYTEKETDTKFQWHDKNFNANYGGINKNVYLHVTNPLHQTLPLYSSLNTTGVYVYADDIDVAKKSATIHAESEVKNAASKSAEFEYRVTVKNPEGKVVADFSGGKHTVAANETVTVKASQEGSNLNFWSWGYGYLYTVDTSLVVDGKLVDTITTKTGFRKTEFADGMVKLNDRTLQVKGYAQRTTNEWPAVGNAVPPWLSDFSNNLILGSNGNLVRWMHTAPWRQDVLSCDRIGLLQSVPAGDSEKDAEGRQWEQRVELMRDVVVYYRNNPSVIFYESGNEDISEEHMSEMKAIRDQFDPKGGRAAGSREMLDSTVAEYGGEMLYINKGANIPFWAMEYSRDENLRKYWDNYTPPYHPDGEGPLYNDADASAYNRNQDSMAVENVQRWVDYYVNRPGTGKRVSSGGVNIIFSDSNTHHRGAENYRRSGEVDAMRIPKDAYHSHRVMWNNWVDLETTDIHIVGHWNYNETTVKNITVVSSAAKVELFLNDKSLGFGIQSDVFLFTFVDVGWKAGTLKAVGYDDKGKSAATDVRETSGTPAAIKLTSKISPSGFVADGADLALVDVEVVDSEGRRCPTALNLIQFSLDGEATWRGGIAQGDENYILSKDLPVENGVNRVMIRSTTKAGKITVGATSDGLKGAEVQLETKSFKTEGGLAASIPGADLAASLARGPTPKGESYKEKRIALEVSKAEAGSSVDSTPERSYDDNELTSWTSESDESVAWIKYSLAAEAEVYSVVLKLKNFNKSTYDLKIQVGDNVVWEGTTKTTLGYEIIEFKPTLGSTVTITRTDGALAITEAELYAPVD</sequence>
<evidence type="ECO:0000313" key="10">
    <source>
        <dbReference type="EMBL" id="KAF9872338.1"/>
    </source>
</evidence>
<dbReference type="EMBL" id="JAATWM020000038">
    <property type="protein sequence ID" value="KAF9872338.1"/>
    <property type="molecule type" value="Genomic_DNA"/>
</dbReference>
<dbReference type="Pfam" id="PF00703">
    <property type="entry name" value="Glyco_hydro_2"/>
    <property type="match status" value="1"/>
</dbReference>
<evidence type="ECO:0000259" key="6">
    <source>
        <dbReference type="Pfam" id="PF00703"/>
    </source>
</evidence>
<feature type="signal peptide" evidence="5">
    <location>
        <begin position="1"/>
        <end position="17"/>
    </location>
</feature>
<dbReference type="InterPro" id="IPR017853">
    <property type="entry name" value="GH"/>
</dbReference>
<dbReference type="InterPro" id="IPR040605">
    <property type="entry name" value="Glyco_hydro2_dom5"/>
</dbReference>
<dbReference type="OrthoDB" id="408532at2759"/>
<comment type="similarity">
    <text evidence="1">Belongs to the glycosyl hydrolase 2 family.</text>
</comment>
<organism evidence="10 11">
    <name type="scientific">Colletotrichum karsti</name>
    <dbReference type="NCBI Taxonomy" id="1095194"/>
    <lineage>
        <taxon>Eukaryota</taxon>
        <taxon>Fungi</taxon>
        <taxon>Dikarya</taxon>
        <taxon>Ascomycota</taxon>
        <taxon>Pezizomycotina</taxon>
        <taxon>Sordariomycetes</taxon>
        <taxon>Hypocreomycetidae</taxon>
        <taxon>Glomerellales</taxon>
        <taxon>Glomerellaceae</taxon>
        <taxon>Colletotrichum</taxon>
        <taxon>Colletotrichum boninense species complex</taxon>
    </lineage>
</organism>
<dbReference type="GO" id="GO:0004553">
    <property type="term" value="F:hydrolase activity, hydrolyzing O-glycosyl compounds"/>
    <property type="evidence" value="ECO:0007669"/>
    <property type="project" value="InterPro"/>
</dbReference>
<dbReference type="InterPro" id="IPR054593">
    <property type="entry name" value="Beta-mannosidase-like_N2"/>
</dbReference>
<dbReference type="GO" id="GO:0005975">
    <property type="term" value="P:carbohydrate metabolic process"/>
    <property type="evidence" value="ECO:0007669"/>
    <property type="project" value="InterPro"/>
</dbReference>
<dbReference type="PANTHER" id="PTHR42732:SF1">
    <property type="entry name" value="BETA-MANNOSIDASE"/>
    <property type="match status" value="1"/>
</dbReference>
<dbReference type="SUPFAM" id="SSF49785">
    <property type="entry name" value="Galactose-binding domain-like"/>
    <property type="match status" value="1"/>
</dbReference>
<evidence type="ECO:0000256" key="1">
    <source>
        <dbReference type="ARBA" id="ARBA00007401"/>
    </source>
</evidence>
<keyword evidence="3" id="KW-0326">Glycosidase</keyword>
<evidence type="ECO:0000256" key="5">
    <source>
        <dbReference type="SAM" id="SignalP"/>
    </source>
</evidence>
<keyword evidence="11" id="KW-1185">Reference proteome</keyword>
<feature type="domain" description="Glycoside hydrolase family 2 immunoglobulin-like beta-sandwich" evidence="6">
    <location>
        <begin position="210"/>
        <end position="313"/>
    </location>
</feature>
<evidence type="ECO:0000256" key="3">
    <source>
        <dbReference type="ARBA" id="ARBA00023295"/>
    </source>
</evidence>
<dbReference type="GeneID" id="62165953"/>
<dbReference type="InterPro" id="IPR032311">
    <property type="entry name" value="DUF4982"/>
</dbReference>
<dbReference type="Gene3D" id="3.20.20.80">
    <property type="entry name" value="Glycosidases"/>
    <property type="match status" value="1"/>
</dbReference>
<dbReference type="SUPFAM" id="SSF49303">
    <property type="entry name" value="beta-Galactosidase/glucuronidase domain"/>
    <property type="match status" value="1"/>
</dbReference>
<dbReference type="InterPro" id="IPR008979">
    <property type="entry name" value="Galactose-bd-like_sf"/>
</dbReference>
<evidence type="ECO:0000256" key="4">
    <source>
        <dbReference type="SAM" id="MobiDB-lite"/>
    </source>
</evidence>
<dbReference type="InterPro" id="IPR051913">
    <property type="entry name" value="GH2_Domain-Containing"/>
</dbReference>
<keyword evidence="5" id="KW-0732">Signal</keyword>
<name>A0A9P6LGA9_9PEZI</name>